<evidence type="ECO:0000313" key="2">
    <source>
        <dbReference type="Proteomes" id="UP001156146"/>
    </source>
</evidence>
<proteinExistence type="predicted"/>
<organism evidence="1 2">
    <name type="scientific">Streptococcus hohhotensis</name>
    <dbReference type="NCBI Taxonomy" id="2866998"/>
    <lineage>
        <taxon>Bacteria</taxon>
        <taxon>Bacillati</taxon>
        <taxon>Bacillota</taxon>
        <taxon>Bacilli</taxon>
        <taxon>Lactobacillales</taxon>
        <taxon>Streptococcaceae</taxon>
        <taxon>Streptococcus</taxon>
        <taxon>Streptococcus mitis group</taxon>
    </lineage>
</organism>
<reference evidence="1" key="1">
    <citation type="submission" date="2023-05" db="EMBL/GenBank/DDBJ databases">
        <title>Streptococcus hohhotensis sp. nov., isolated from the breast milk of healthy women.</title>
        <authorList>
            <person name="Liu W."/>
        </authorList>
    </citation>
    <scope>NUCLEOTIDE SEQUENCE</scope>
    <source>
        <strain evidence="1">IMAU99199</strain>
    </source>
</reference>
<sequence length="45" mass="4865">MKRFQVVKLCILIALLLLFLFNVLSGSLSVTTRGVDPGPAYGISL</sequence>
<accession>A0ABT6QGF9</accession>
<evidence type="ECO:0000313" key="1">
    <source>
        <dbReference type="EMBL" id="MDI2139950.1"/>
    </source>
</evidence>
<name>A0ABT6QGF9_9STRE</name>
<keyword evidence="2" id="KW-1185">Reference proteome</keyword>
<dbReference type="EMBL" id="JAIRCA020000016">
    <property type="protein sequence ID" value="MDI2139950.1"/>
    <property type="molecule type" value="Genomic_DNA"/>
</dbReference>
<comment type="caution">
    <text evidence="1">The sequence shown here is derived from an EMBL/GenBank/DDBJ whole genome shotgun (WGS) entry which is preliminary data.</text>
</comment>
<protein>
    <submittedName>
        <fullName evidence="1">Uncharacterized protein</fullName>
    </submittedName>
</protein>
<gene>
    <name evidence="1" type="ORF">K4Z77_007280</name>
</gene>
<dbReference type="Proteomes" id="UP001156146">
    <property type="component" value="Unassembled WGS sequence"/>
</dbReference>
<dbReference type="RefSeq" id="WP_160313022.1">
    <property type="nucleotide sequence ID" value="NZ_JAIRCA020000016.1"/>
</dbReference>